<evidence type="ECO:0000313" key="2">
    <source>
        <dbReference type="EMBL" id="HJA71132.1"/>
    </source>
</evidence>
<keyword evidence="1" id="KW-1133">Transmembrane helix</keyword>
<feature type="transmembrane region" description="Helical" evidence="1">
    <location>
        <begin position="6"/>
        <end position="33"/>
    </location>
</feature>
<keyword evidence="1" id="KW-0472">Membrane</keyword>
<gene>
    <name evidence="2" type="ORF">IAA07_06060</name>
</gene>
<accession>A0A9D2HHV7</accession>
<name>A0A9D2HHV7_9FIRM</name>
<evidence type="ECO:0000256" key="1">
    <source>
        <dbReference type="SAM" id="Phobius"/>
    </source>
</evidence>
<protein>
    <submittedName>
        <fullName evidence="2">Uncharacterized protein</fullName>
    </submittedName>
</protein>
<proteinExistence type="predicted"/>
<evidence type="ECO:0000313" key="3">
    <source>
        <dbReference type="Proteomes" id="UP000823900"/>
    </source>
</evidence>
<sequence>MEVAMWAIMALYGILGGVSTLAMVVGIPAIIIWKIYRKVTLGISLND</sequence>
<dbReference type="AlphaFoldDB" id="A0A9D2HHV7"/>
<dbReference type="EMBL" id="DWZA01000053">
    <property type="protein sequence ID" value="HJA71132.1"/>
    <property type="molecule type" value="Genomic_DNA"/>
</dbReference>
<keyword evidence="1" id="KW-0812">Transmembrane</keyword>
<dbReference type="Proteomes" id="UP000823900">
    <property type="component" value="Unassembled WGS sequence"/>
</dbReference>
<reference evidence="2" key="2">
    <citation type="submission" date="2021-04" db="EMBL/GenBank/DDBJ databases">
        <authorList>
            <person name="Gilroy R."/>
        </authorList>
    </citation>
    <scope>NUCLEOTIDE SEQUENCE</scope>
    <source>
        <strain evidence="2">CHK178-16964</strain>
    </source>
</reference>
<reference evidence="2" key="1">
    <citation type="journal article" date="2021" name="PeerJ">
        <title>Extensive microbial diversity within the chicken gut microbiome revealed by metagenomics and culture.</title>
        <authorList>
            <person name="Gilroy R."/>
            <person name="Ravi A."/>
            <person name="Getino M."/>
            <person name="Pursley I."/>
            <person name="Horton D.L."/>
            <person name="Alikhan N.F."/>
            <person name="Baker D."/>
            <person name="Gharbi K."/>
            <person name="Hall N."/>
            <person name="Watson M."/>
            <person name="Adriaenssens E.M."/>
            <person name="Foster-Nyarko E."/>
            <person name="Jarju S."/>
            <person name="Secka A."/>
            <person name="Antonio M."/>
            <person name="Oren A."/>
            <person name="Chaudhuri R.R."/>
            <person name="La Ragione R."/>
            <person name="Hildebrand F."/>
            <person name="Pallen M.J."/>
        </authorList>
    </citation>
    <scope>NUCLEOTIDE SEQUENCE</scope>
    <source>
        <strain evidence="2">CHK178-16964</strain>
    </source>
</reference>
<organism evidence="2 3">
    <name type="scientific">Candidatus Lachnoclostridium stercoravium</name>
    <dbReference type="NCBI Taxonomy" id="2838633"/>
    <lineage>
        <taxon>Bacteria</taxon>
        <taxon>Bacillati</taxon>
        <taxon>Bacillota</taxon>
        <taxon>Clostridia</taxon>
        <taxon>Lachnospirales</taxon>
        <taxon>Lachnospiraceae</taxon>
    </lineage>
</organism>
<comment type="caution">
    <text evidence="2">The sequence shown here is derived from an EMBL/GenBank/DDBJ whole genome shotgun (WGS) entry which is preliminary data.</text>
</comment>